<evidence type="ECO:0000256" key="11">
    <source>
        <dbReference type="ARBA" id="ARBA00023136"/>
    </source>
</evidence>
<dbReference type="PRINTS" id="PR00344">
    <property type="entry name" value="BCTRLSENSOR"/>
</dbReference>
<evidence type="ECO:0000256" key="10">
    <source>
        <dbReference type="ARBA" id="ARBA00023012"/>
    </source>
</evidence>
<dbReference type="GO" id="GO:0005524">
    <property type="term" value="F:ATP binding"/>
    <property type="evidence" value="ECO:0007669"/>
    <property type="project" value="UniProtKB-KW"/>
</dbReference>
<keyword evidence="5" id="KW-0597">Phosphoprotein</keyword>
<gene>
    <name evidence="15" type="ORF">AKJ09_00849</name>
</gene>
<dbReference type="InterPro" id="IPR005467">
    <property type="entry name" value="His_kinase_dom"/>
</dbReference>
<feature type="transmembrane region" description="Helical" evidence="13">
    <location>
        <begin position="12"/>
        <end position="36"/>
    </location>
</feature>
<accession>A0A0K1PKY2</accession>
<keyword evidence="11 13" id="KW-0472">Membrane</keyword>
<keyword evidence="13" id="KW-0812">Transmembrane</keyword>
<dbReference type="GO" id="GO:0005886">
    <property type="term" value="C:plasma membrane"/>
    <property type="evidence" value="ECO:0007669"/>
    <property type="project" value="UniProtKB-SubCell"/>
</dbReference>
<dbReference type="CDD" id="cd00082">
    <property type="entry name" value="HisKA"/>
    <property type="match status" value="1"/>
</dbReference>
<dbReference type="SUPFAM" id="SSF47384">
    <property type="entry name" value="Homodimeric domain of signal transducing histidine kinase"/>
    <property type="match status" value="1"/>
</dbReference>
<dbReference type="Proteomes" id="UP000064967">
    <property type="component" value="Chromosome"/>
</dbReference>
<keyword evidence="6" id="KW-0808">Transferase</keyword>
<keyword evidence="8 15" id="KW-0418">Kinase</keyword>
<dbReference type="Pfam" id="PF00512">
    <property type="entry name" value="HisKA"/>
    <property type="match status" value="1"/>
</dbReference>
<evidence type="ECO:0000256" key="8">
    <source>
        <dbReference type="ARBA" id="ARBA00022777"/>
    </source>
</evidence>
<dbReference type="InterPro" id="IPR036097">
    <property type="entry name" value="HisK_dim/P_sf"/>
</dbReference>
<dbReference type="PATRIC" id="fig|1391654.3.peg.860"/>
<organism evidence="15 16">
    <name type="scientific">Labilithrix luteola</name>
    <dbReference type="NCBI Taxonomy" id="1391654"/>
    <lineage>
        <taxon>Bacteria</taxon>
        <taxon>Pseudomonadati</taxon>
        <taxon>Myxococcota</taxon>
        <taxon>Polyangia</taxon>
        <taxon>Polyangiales</taxon>
        <taxon>Labilitrichaceae</taxon>
        <taxon>Labilithrix</taxon>
    </lineage>
</organism>
<evidence type="ECO:0000256" key="1">
    <source>
        <dbReference type="ARBA" id="ARBA00000085"/>
    </source>
</evidence>
<evidence type="ECO:0000256" key="13">
    <source>
        <dbReference type="SAM" id="Phobius"/>
    </source>
</evidence>
<keyword evidence="9" id="KW-0067">ATP-binding</keyword>
<dbReference type="AlphaFoldDB" id="A0A0K1PKY2"/>
<keyword evidence="13" id="KW-1133">Transmembrane helix</keyword>
<name>A0A0K1PKY2_9BACT</name>
<dbReference type="CDD" id="cd16922">
    <property type="entry name" value="HATPase_EvgS-ArcB-TorS-like"/>
    <property type="match status" value="1"/>
</dbReference>
<keyword evidence="7" id="KW-0547">Nucleotide-binding</keyword>
<dbReference type="PANTHER" id="PTHR43047">
    <property type="entry name" value="TWO-COMPONENT HISTIDINE PROTEIN KINASE"/>
    <property type="match status" value="1"/>
</dbReference>
<protein>
    <recommendedName>
        <fullName evidence="3">histidine kinase</fullName>
        <ecNumber evidence="3">2.7.13.3</ecNumber>
    </recommendedName>
</protein>
<evidence type="ECO:0000256" key="9">
    <source>
        <dbReference type="ARBA" id="ARBA00022840"/>
    </source>
</evidence>
<dbReference type="Pfam" id="PF02518">
    <property type="entry name" value="HATPase_c"/>
    <property type="match status" value="1"/>
</dbReference>
<dbReference type="FunFam" id="3.30.565.10:FF:000023">
    <property type="entry name" value="PAS domain-containing sensor histidine kinase"/>
    <property type="match status" value="1"/>
</dbReference>
<dbReference type="InterPro" id="IPR003594">
    <property type="entry name" value="HATPase_dom"/>
</dbReference>
<dbReference type="OrthoDB" id="177675at2"/>
<dbReference type="InterPro" id="IPR004358">
    <property type="entry name" value="Sig_transdc_His_kin-like_C"/>
</dbReference>
<dbReference type="InterPro" id="IPR036890">
    <property type="entry name" value="HATPase_C_sf"/>
</dbReference>
<dbReference type="Gene3D" id="3.30.565.10">
    <property type="entry name" value="Histidine kinase-like ATPase, C-terminal domain"/>
    <property type="match status" value="1"/>
</dbReference>
<comment type="subcellular location">
    <subcellularLocation>
        <location evidence="2">Cell membrane</location>
    </subcellularLocation>
</comment>
<sequence length="501" mass="53472">MRGPRAQAGWAFVPLAPLVVVVVGLAVAISIGLVGLDHLARAGEERAGARAELLSATVAARLAELPETARLEAAQLAARRTAAELLVVSPDAQIVHDVTLGAPDRATLEQLLRAQRGVAQMRLGRARFAVHTIGASPSSPRLVVFVSEPSASHGAPALITSLVALVTLLLGTAGIVAYAVSRDVTRDVDFVTYRVLGMTQVRTEPTGELVPARTMDEVGLLTAAFNMLVGRFGRASTAYREDLARAQAADRERAAFLAAVSHELRSPLNAILGFADILMEEVDGPLAPSAREEVEQIRGSGQHLLGLINDILEFSALESGQLRLSRGRLDLTGLASEVVREARVLIGHRPITLRVEFVEPVVARVDGRRMRQVVGNLVNNALKFTQRGEVVVKVAKERGLAMISVTDTGVGISSQERAVIFDEYKQAHSERRHRRGTGLGLAIARRLVLLHHGSIQVESQLGRGSTFKVLLPIGNIEAAPSLRAPPTGAPQTPSSPPGRRS</sequence>
<dbReference type="SMART" id="SM00387">
    <property type="entry name" value="HATPase_c"/>
    <property type="match status" value="1"/>
</dbReference>
<evidence type="ECO:0000313" key="16">
    <source>
        <dbReference type="Proteomes" id="UP000064967"/>
    </source>
</evidence>
<evidence type="ECO:0000259" key="14">
    <source>
        <dbReference type="PROSITE" id="PS50109"/>
    </source>
</evidence>
<keyword evidence="10" id="KW-0902">Two-component regulatory system</keyword>
<dbReference type="GO" id="GO:0000155">
    <property type="term" value="F:phosphorelay sensor kinase activity"/>
    <property type="evidence" value="ECO:0007669"/>
    <property type="project" value="InterPro"/>
</dbReference>
<evidence type="ECO:0000313" key="15">
    <source>
        <dbReference type="EMBL" id="AKU94185.1"/>
    </source>
</evidence>
<dbReference type="PANTHER" id="PTHR43047:SF78">
    <property type="entry name" value="SENSORY_REGULATORY PROTEIN RPFC"/>
    <property type="match status" value="1"/>
</dbReference>
<evidence type="ECO:0000256" key="6">
    <source>
        <dbReference type="ARBA" id="ARBA00022679"/>
    </source>
</evidence>
<evidence type="ECO:0000256" key="7">
    <source>
        <dbReference type="ARBA" id="ARBA00022741"/>
    </source>
</evidence>
<dbReference type="Gene3D" id="1.10.287.130">
    <property type="match status" value="1"/>
</dbReference>
<evidence type="ECO:0000256" key="3">
    <source>
        <dbReference type="ARBA" id="ARBA00012438"/>
    </source>
</evidence>
<dbReference type="RefSeq" id="WP_146645821.1">
    <property type="nucleotide sequence ID" value="NZ_CP012333.1"/>
</dbReference>
<reference evidence="15 16" key="1">
    <citation type="submission" date="2015-08" db="EMBL/GenBank/DDBJ databases">
        <authorList>
            <person name="Babu N.S."/>
            <person name="Beckwith C.J."/>
            <person name="Beseler K.G."/>
            <person name="Brison A."/>
            <person name="Carone J.V."/>
            <person name="Caskin T.P."/>
            <person name="Diamond M."/>
            <person name="Durham M.E."/>
            <person name="Foxe J.M."/>
            <person name="Go M."/>
            <person name="Henderson B.A."/>
            <person name="Jones I.B."/>
            <person name="McGettigan J.A."/>
            <person name="Micheletti S.J."/>
            <person name="Nasrallah M.E."/>
            <person name="Ortiz D."/>
            <person name="Piller C.R."/>
            <person name="Privatt S.R."/>
            <person name="Schneider S.L."/>
            <person name="Sharp S."/>
            <person name="Smith T.C."/>
            <person name="Stanton J.D."/>
            <person name="Ullery H.E."/>
            <person name="Wilson R.J."/>
            <person name="Serrano M.G."/>
            <person name="Buck G."/>
            <person name="Lee V."/>
            <person name="Wang Y."/>
            <person name="Carvalho R."/>
            <person name="Voegtly L."/>
            <person name="Shi R."/>
            <person name="Duckworth R."/>
            <person name="Johnson A."/>
            <person name="Loviza R."/>
            <person name="Walstead R."/>
            <person name="Shah Z."/>
            <person name="Kiflezghi M."/>
            <person name="Wade K."/>
            <person name="Ball S.L."/>
            <person name="Bradley K.W."/>
            <person name="Asai D.J."/>
            <person name="Bowman C.A."/>
            <person name="Russell D.A."/>
            <person name="Pope W.H."/>
            <person name="Jacobs-Sera D."/>
            <person name="Hendrix R.W."/>
            <person name="Hatfull G.F."/>
        </authorList>
    </citation>
    <scope>NUCLEOTIDE SEQUENCE [LARGE SCALE GENOMIC DNA]</scope>
    <source>
        <strain evidence="15 16">DSM 27648</strain>
    </source>
</reference>
<dbReference type="SUPFAM" id="SSF55874">
    <property type="entry name" value="ATPase domain of HSP90 chaperone/DNA topoisomerase II/histidine kinase"/>
    <property type="match status" value="1"/>
</dbReference>
<dbReference type="SMART" id="SM00388">
    <property type="entry name" value="HisKA"/>
    <property type="match status" value="1"/>
</dbReference>
<keyword evidence="4" id="KW-1003">Cell membrane</keyword>
<keyword evidence="16" id="KW-1185">Reference proteome</keyword>
<evidence type="ECO:0000256" key="2">
    <source>
        <dbReference type="ARBA" id="ARBA00004236"/>
    </source>
</evidence>
<dbReference type="InterPro" id="IPR003661">
    <property type="entry name" value="HisK_dim/P_dom"/>
</dbReference>
<dbReference type="EMBL" id="CP012333">
    <property type="protein sequence ID" value="AKU94185.1"/>
    <property type="molecule type" value="Genomic_DNA"/>
</dbReference>
<evidence type="ECO:0000256" key="4">
    <source>
        <dbReference type="ARBA" id="ARBA00022475"/>
    </source>
</evidence>
<dbReference type="STRING" id="1391654.AKJ09_00849"/>
<dbReference type="EC" id="2.7.13.3" evidence="3"/>
<dbReference type="PROSITE" id="PS50109">
    <property type="entry name" value="HIS_KIN"/>
    <property type="match status" value="1"/>
</dbReference>
<dbReference type="KEGG" id="llu:AKJ09_00849"/>
<evidence type="ECO:0000256" key="12">
    <source>
        <dbReference type="SAM" id="MobiDB-lite"/>
    </source>
</evidence>
<feature type="transmembrane region" description="Helical" evidence="13">
    <location>
        <begin position="157"/>
        <end position="180"/>
    </location>
</feature>
<evidence type="ECO:0000256" key="5">
    <source>
        <dbReference type="ARBA" id="ARBA00022553"/>
    </source>
</evidence>
<proteinExistence type="predicted"/>
<feature type="region of interest" description="Disordered" evidence="12">
    <location>
        <begin position="479"/>
        <end position="501"/>
    </location>
</feature>
<feature type="domain" description="Histidine kinase" evidence="14">
    <location>
        <begin position="259"/>
        <end position="475"/>
    </location>
</feature>
<comment type="catalytic activity">
    <reaction evidence="1">
        <text>ATP + protein L-histidine = ADP + protein N-phospho-L-histidine.</text>
        <dbReference type="EC" id="2.7.13.3"/>
    </reaction>
</comment>